<dbReference type="Gene3D" id="3.40.570.10">
    <property type="entry name" value="Extracellular Endonuclease, subunit A"/>
    <property type="match status" value="1"/>
</dbReference>
<dbReference type="GO" id="GO:0004521">
    <property type="term" value="F:RNA endonuclease activity"/>
    <property type="evidence" value="ECO:0007669"/>
    <property type="project" value="TreeGrafter"/>
</dbReference>
<evidence type="ECO:0000313" key="19">
    <source>
        <dbReference type="EnsemblMetazoa" id="RPRC008665-PA"/>
    </source>
</evidence>
<organism evidence="18">
    <name type="scientific">Rhodnius prolixus</name>
    <name type="common">Triatomid bug</name>
    <dbReference type="NCBI Taxonomy" id="13249"/>
    <lineage>
        <taxon>Eukaryota</taxon>
        <taxon>Metazoa</taxon>
        <taxon>Ecdysozoa</taxon>
        <taxon>Arthropoda</taxon>
        <taxon>Hexapoda</taxon>
        <taxon>Insecta</taxon>
        <taxon>Pterygota</taxon>
        <taxon>Neoptera</taxon>
        <taxon>Paraneoptera</taxon>
        <taxon>Hemiptera</taxon>
        <taxon>Heteroptera</taxon>
        <taxon>Panheteroptera</taxon>
        <taxon>Cimicomorpha</taxon>
        <taxon>Reduviidae</taxon>
        <taxon>Triatominae</taxon>
        <taxon>Rhodnius</taxon>
    </lineage>
</organism>
<dbReference type="AlphaFoldDB" id="R4FMW0"/>
<dbReference type="RefSeq" id="XP_073992260.1">
    <property type="nucleotide sequence ID" value="XM_074136159.1"/>
</dbReference>
<evidence type="ECO:0000256" key="6">
    <source>
        <dbReference type="ARBA" id="ARBA00022759"/>
    </source>
</evidence>
<keyword evidence="9" id="KW-0809">Transit peptide</keyword>
<evidence type="ECO:0000256" key="4">
    <source>
        <dbReference type="ARBA" id="ARBA00022722"/>
    </source>
</evidence>
<evidence type="ECO:0000256" key="8">
    <source>
        <dbReference type="ARBA" id="ARBA00022842"/>
    </source>
</evidence>
<dbReference type="PANTHER" id="PTHR13966">
    <property type="entry name" value="ENDONUCLEASE RELATED"/>
    <property type="match status" value="1"/>
</dbReference>
<keyword evidence="4 14" id="KW-0540">Nuclease</keyword>
<reference evidence="20" key="2">
    <citation type="submission" date="2015-04" db="EMBL/GenBank/DDBJ databases">
        <authorList>
            <person name="Wilson R.K."/>
            <person name="Warren W."/>
            <person name="Dotson E."/>
            <person name="Oliveira P.L."/>
        </authorList>
    </citation>
    <scope>NUCLEOTIDE SEQUENCE</scope>
</reference>
<comment type="subcellular location">
    <subcellularLocation>
        <location evidence="2">Mitochondrion</location>
    </subcellularLocation>
</comment>
<dbReference type="GO" id="GO:0006309">
    <property type="term" value="P:apoptotic DNA fragmentation"/>
    <property type="evidence" value="ECO:0007669"/>
    <property type="project" value="TreeGrafter"/>
</dbReference>
<evidence type="ECO:0000256" key="14">
    <source>
        <dbReference type="RuleBase" id="RU366055"/>
    </source>
</evidence>
<evidence type="ECO:0000256" key="13">
    <source>
        <dbReference type="PIRSR" id="PIRSR640255-2"/>
    </source>
</evidence>
<evidence type="ECO:0000256" key="7">
    <source>
        <dbReference type="ARBA" id="ARBA00022801"/>
    </source>
</evidence>
<dbReference type="GO" id="GO:0005634">
    <property type="term" value="C:nucleus"/>
    <property type="evidence" value="ECO:0007669"/>
    <property type="project" value="TreeGrafter"/>
</dbReference>
<feature type="chain" id="PRO_5014108729" description="Endonuclease" evidence="15">
    <location>
        <begin position="20"/>
        <end position="311"/>
    </location>
</feature>
<comment type="cofactor">
    <cofactor evidence="1 14">
        <name>Mg(2+)</name>
        <dbReference type="ChEBI" id="CHEBI:18420"/>
    </cofactor>
</comment>
<accession>R4FMW0</accession>
<proteinExistence type="evidence at transcript level"/>
<feature type="signal peptide" evidence="15">
    <location>
        <begin position="1"/>
        <end position="19"/>
    </location>
</feature>
<dbReference type="GO" id="GO:0005743">
    <property type="term" value="C:mitochondrial inner membrane"/>
    <property type="evidence" value="ECO:0007669"/>
    <property type="project" value="TreeGrafter"/>
</dbReference>
<dbReference type="FunFam" id="3.40.570.10:FF:000002">
    <property type="entry name" value="Endonuclease G, mitochondrial"/>
    <property type="match status" value="1"/>
</dbReference>
<evidence type="ECO:0000256" key="11">
    <source>
        <dbReference type="ARBA" id="ARBA00023157"/>
    </source>
</evidence>
<evidence type="ECO:0000259" key="17">
    <source>
        <dbReference type="SMART" id="SM00892"/>
    </source>
</evidence>
<keyword evidence="15" id="KW-0732">Signal</keyword>
<keyword evidence="7 14" id="KW-0378">Hydrolase</keyword>
<dbReference type="HOGENOM" id="CLU_055174_0_1_1"/>
<feature type="domain" description="DNA/RNA non-specific endonuclease/pyrophosphatase/phosphodiesterase" evidence="17">
    <location>
        <begin position="87"/>
        <end position="298"/>
    </location>
</feature>
<dbReference type="SUPFAM" id="SSF54060">
    <property type="entry name" value="His-Me finger endonucleases"/>
    <property type="match status" value="1"/>
</dbReference>
<dbReference type="GO" id="GO:0000014">
    <property type="term" value="F:single-stranded DNA endodeoxyribonuclease activity"/>
    <property type="evidence" value="ECO:0007669"/>
    <property type="project" value="TreeGrafter"/>
</dbReference>
<dbReference type="InterPro" id="IPR001604">
    <property type="entry name" value="Endo_G_ENPP1-like_dom"/>
</dbReference>
<dbReference type="GO" id="GO:0046872">
    <property type="term" value="F:metal ion binding"/>
    <property type="evidence" value="ECO:0007669"/>
    <property type="project" value="UniProtKB-KW"/>
</dbReference>
<name>R4FMW0_RHOPR</name>
<evidence type="ECO:0000256" key="2">
    <source>
        <dbReference type="ARBA" id="ARBA00004173"/>
    </source>
</evidence>
<dbReference type="SMART" id="SM00477">
    <property type="entry name" value="NUC"/>
    <property type="match status" value="1"/>
</dbReference>
<dbReference type="EnsemblMetazoa" id="RPRC008665-RA">
    <property type="protein sequence ID" value="RPRC008665-PA"/>
    <property type="gene ID" value="RPRC008665"/>
</dbReference>
<dbReference type="Proteomes" id="UP000015103">
    <property type="component" value="Unassembled WGS sequence"/>
</dbReference>
<evidence type="ECO:0000256" key="3">
    <source>
        <dbReference type="ARBA" id="ARBA00010052"/>
    </source>
</evidence>
<dbReference type="GeneID" id="141458324"/>
<evidence type="ECO:0000256" key="10">
    <source>
        <dbReference type="ARBA" id="ARBA00023128"/>
    </source>
</evidence>
<evidence type="ECO:0000256" key="12">
    <source>
        <dbReference type="PIRSR" id="PIRSR640255-1"/>
    </source>
</evidence>
<keyword evidence="20" id="KW-1185">Reference proteome</keyword>
<dbReference type="InterPro" id="IPR018524">
    <property type="entry name" value="DNA/RNA_endonuclease_AS"/>
</dbReference>
<dbReference type="InterPro" id="IPR044929">
    <property type="entry name" value="DNA/RNA_non-sp_Endonuclease_sf"/>
</dbReference>
<evidence type="ECO:0000256" key="15">
    <source>
        <dbReference type="SAM" id="SignalP"/>
    </source>
</evidence>
<keyword evidence="5 13" id="KW-0479">Metal-binding</keyword>
<feature type="binding site" evidence="13">
    <location>
        <position position="185"/>
    </location>
    <ligand>
        <name>Mg(2+)</name>
        <dbReference type="ChEBI" id="CHEBI:18420"/>
        <note>catalytic</note>
    </ligand>
</feature>
<feature type="domain" description="ENPP1-3/EXOG-like endonuclease/phosphodiesterase" evidence="16">
    <location>
        <begin position="88"/>
        <end position="298"/>
    </location>
</feature>
<evidence type="ECO:0000256" key="5">
    <source>
        <dbReference type="ARBA" id="ARBA00022723"/>
    </source>
</evidence>
<evidence type="ECO:0000256" key="9">
    <source>
        <dbReference type="ARBA" id="ARBA00022946"/>
    </source>
</evidence>
<dbReference type="STRING" id="13249.R4FMW0"/>
<dbReference type="InterPro" id="IPR020821">
    <property type="entry name" value="ENPP1-3/EXOG-like_nuc-like"/>
</dbReference>
<feature type="active site" description="Proton acceptor" evidence="12">
    <location>
        <position position="153"/>
    </location>
</feature>
<keyword evidence="6 14" id="KW-0255">Endonuclease</keyword>
<reference evidence="18" key="1">
    <citation type="submission" date="2013-04" db="EMBL/GenBank/DDBJ databases">
        <title>An insight into the transcriptome of the digestive tract of the blood sucking bug, Rhodnius prolixus.</title>
        <authorList>
            <person name="Ribeiro J.M.C."/>
            <person name="Genta F.A."/>
            <person name="Sorgine M.H.F."/>
            <person name="Paiva-Silva G.O."/>
            <person name="Majerowicz D."/>
            <person name="Medeiros M."/>
            <person name="Koerich L."/>
            <person name="Terra W.R."/>
            <person name="Ferreira C."/>
            <person name="Pimentel A.C."/>
            <person name="Bisch P.M."/>
            <person name="Diniz M.M.P."/>
            <person name="Nascimento R."/>
            <person name="Salmon D."/>
            <person name="Silber A.M."/>
            <person name="Alves M."/>
            <person name="Oliveira M.F."/>
            <person name="Gondim K.C."/>
            <person name="Silva Neto M.A.C."/>
            <person name="Atella G.C."/>
            <person name="Araujo H."/>
            <person name="Dias F.S."/>
            <person name="Polycarpo C.R."/>
            <person name="Fampa P."/>
            <person name="Melo A.C."/>
            <person name="Tanaka A.S."/>
            <person name="Balczun C."/>
            <person name="Oliveira J.H.M."/>
            <person name="Goncalves R."/>
            <person name="Lazoski C."/>
            <person name="Pereira M.A."/>
            <person name="Rivera-Pomar R."/>
            <person name="Diambra L."/>
            <person name="Schaub G.A."/>
            <person name="Garcia E.S."/>
            <person name="Azambuja P."/>
            <person name="Braz G.R.C."/>
            <person name="Oliveira P.L."/>
        </authorList>
    </citation>
    <scope>NUCLEOTIDE SEQUENCE</scope>
</reference>
<dbReference type="PROSITE" id="PS01070">
    <property type="entry name" value="NUCLEASE_NON_SPEC"/>
    <property type="match status" value="1"/>
</dbReference>
<dbReference type="EC" id="3.1.30.-" evidence="14"/>
<evidence type="ECO:0000259" key="16">
    <source>
        <dbReference type="SMART" id="SM00477"/>
    </source>
</evidence>
<keyword evidence="10" id="KW-0496">Mitochondrion</keyword>
<keyword evidence="11" id="KW-1015">Disulfide bond</keyword>
<dbReference type="eggNOG" id="KOG3721">
    <property type="taxonomic scope" value="Eukaryota"/>
</dbReference>
<dbReference type="OMA" id="YVMPNQV"/>
<sequence length="311" mass="35695">MKNALLLATVGLSGWLVGSYFEKRKRISFSNFQNNDIVKRYPGIPIFGSLSAATVIDDNLESKIVQVQSRTSEIMKHGFPGLDEIRSFDDFVLSYDKRNRIAHWVFEHLTAERLKVKENVDRSKCDFREDKSIHPYFRSTNEDYLGSGYDRGHLAAAGNHKLHQRHCDQTFYLSNISPQVGVGFNRHSWNRLEKYVRKLTKSYPNVYVCTGPLFLPRKEADGKKYIKYEVIGSHDVAVPTHFFKVVVLETSDRKLLLEAYVMPNEPIDDNVPLSSFQVPPDSIERHAGLLFFDRISKSNLVSVNGRKTSYV</sequence>
<reference evidence="19" key="3">
    <citation type="submission" date="2015-05" db="UniProtKB">
        <authorList>
            <consortium name="EnsemblMetazoa"/>
        </authorList>
    </citation>
    <scope>IDENTIFICATION</scope>
</reference>
<dbReference type="CDD" id="cd00091">
    <property type="entry name" value="NUC"/>
    <property type="match status" value="1"/>
</dbReference>
<evidence type="ECO:0000256" key="1">
    <source>
        <dbReference type="ARBA" id="ARBA00001946"/>
    </source>
</evidence>
<dbReference type="InterPro" id="IPR040255">
    <property type="entry name" value="Non-specific_endonuclease"/>
</dbReference>
<evidence type="ECO:0000313" key="18">
    <source>
        <dbReference type="EMBL" id="JAA75936.1"/>
    </source>
</evidence>
<dbReference type="Pfam" id="PF01223">
    <property type="entry name" value="Endonuclease_NS"/>
    <property type="match status" value="1"/>
</dbReference>
<comment type="similarity">
    <text evidence="3 14">Belongs to the DNA/RNA non-specific endonuclease family.</text>
</comment>
<protein>
    <recommendedName>
        <fullName evidence="14">Endonuclease</fullName>
        <ecNumber evidence="14">3.1.30.-</ecNumber>
    </recommendedName>
</protein>
<dbReference type="PANTHER" id="PTHR13966:SF5">
    <property type="entry name" value="ENDONUCLEASE G, MITOCHONDRIAL"/>
    <property type="match status" value="1"/>
</dbReference>
<dbReference type="EMBL" id="ACPB03006242">
    <property type="status" value="NOT_ANNOTATED_CDS"/>
    <property type="molecule type" value="Genomic_DNA"/>
</dbReference>
<dbReference type="VEuPathDB" id="VectorBase:RPRC008665"/>
<dbReference type="SMART" id="SM00892">
    <property type="entry name" value="Endonuclease_NS"/>
    <property type="match status" value="1"/>
</dbReference>
<dbReference type="InterPro" id="IPR044925">
    <property type="entry name" value="His-Me_finger_sf"/>
</dbReference>
<evidence type="ECO:0000313" key="20">
    <source>
        <dbReference type="Proteomes" id="UP000015103"/>
    </source>
</evidence>
<keyword evidence="8" id="KW-0460">Magnesium</keyword>
<dbReference type="EMBL" id="GAHY01001574">
    <property type="protein sequence ID" value="JAA75936.1"/>
    <property type="molecule type" value="mRNA"/>
</dbReference>
<dbReference type="GO" id="GO:0003676">
    <property type="term" value="F:nucleic acid binding"/>
    <property type="evidence" value="ECO:0007669"/>
    <property type="project" value="InterPro"/>
</dbReference>